<feature type="region of interest" description="Disordered" evidence="1">
    <location>
        <begin position="1476"/>
        <end position="1607"/>
    </location>
</feature>
<dbReference type="Pfam" id="PF02213">
    <property type="entry name" value="GYF"/>
    <property type="match status" value="1"/>
</dbReference>
<evidence type="ECO:0000313" key="4">
    <source>
        <dbReference type="Proteomes" id="UP001642360"/>
    </source>
</evidence>
<organism evidence="3 4">
    <name type="scientific">Ilex paraguariensis</name>
    <name type="common">yerba mate</name>
    <dbReference type="NCBI Taxonomy" id="185542"/>
    <lineage>
        <taxon>Eukaryota</taxon>
        <taxon>Viridiplantae</taxon>
        <taxon>Streptophyta</taxon>
        <taxon>Embryophyta</taxon>
        <taxon>Tracheophyta</taxon>
        <taxon>Spermatophyta</taxon>
        <taxon>Magnoliopsida</taxon>
        <taxon>eudicotyledons</taxon>
        <taxon>Gunneridae</taxon>
        <taxon>Pentapetalae</taxon>
        <taxon>asterids</taxon>
        <taxon>campanulids</taxon>
        <taxon>Aquifoliales</taxon>
        <taxon>Aquifoliaceae</taxon>
        <taxon>Ilex</taxon>
    </lineage>
</organism>
<evidence type="ECO:0000256" key="1">
    <source>
        <dbReference type="SAM" id="MobiDB-lite"/>
    </source>
</evidence>
<feature type="region of interest" description="Disordered" evidence="1">
    <location>
        <begin position="1224"/>
        <end position="1248"/>
    </location>
</feature>
<keyword evidence="4" id="KW-1185">Reference proteome</keyword>
<evidence type="ECO:0000313" key="3">
    <source>
        <dbReference type="EMBL" id="CAK9171921.1"/>
    </source>
</evidence>
<feature type="compositionally biased region" description="Basic and acidic residues" evidence="1">
    <location>
        <begin position="1224"/>
        <end position="1239"/>
    </location>
</feature>
<feature type="compositionally biased region" description="Basic and acidic residues" evidence="1">
    <location>
        <begin position="88"/>
        <end position="124"/>
    </location>
</feature>
<feature type="compositionally biased region" description="Polar residues" evidence="1">
    <location>
        <begin position="1488"/>
        <end position="1497"/>
    </location>
</feature>
<feature type="region of interest" description="Disordered" evidence="1">
    <location>
        <begin position="72"/>
        <end position="165"/>
    </location>
</feature>
<feature type="region of interest" description="Disordered" evidence="1">
    <location>
        <begin position="667"/>
        <end position="692"/>
    </location>
</feature>
<reference evidence="3 4" key="1">
    <citation type="submission" date="2024-02" db="EMBL/GenBank/DDBJ databases">
        <authorList>
            <person name="Vignale AGUSTIN F."/>
            <person name="Sosa J E."/>
            <person name="Modenutti C."/>
        </authorList>
    </citation>
    <scope>NUCLEOTIDE SEQUENCE [LARGE SCALE GENOMIC DNA]</scope>
</reference>
<dbReference type="SMART" id="SM00444">
    <property type="entry name" value="GYF"/>
    <property type="match status" value="1"/>
</dbReference>
<accession>A0ABC8TR23</accession>
<dbReference type="PROSITE" id="PS50829">
    <property type="entry name" value="GYF"/>
    <property type="match status" value="1"/>
</dbReference>
<proteinExistence type="predicted"/>
<protein>
    <recommendedName>
        <fullName evidence="2">GYF domain-containing protein</fullName>
    </recommendedName>
</protein>
<dbReference type="CDD" id="cd00072">
    <property type="entry name" value="GYF"/>
    <property type="match status" value="1"/>
</dbReference>
<feature type="compositionally biased region" description="Basic and acidic residues" evidence="1">
    <location>
        <begin position="217"/>
        <end position="227"/>
    </location>
</feature>
<sequence>MAQDKLDLPDDLLSSKLSDQSLTSKVETSGGSDEAKVIIGLLEESKDQTASEGNIPLSPQWLYAKTSETKTEMRALSSMSLGNAADINQKEGSRSEGPDDKKDFRKIITETESGRRWREEERETGLLGRRDRRKMERRVDSVSGREPTENISLPTSDRWHDISNRSSGLEARRDIKWSSRWGPQDKEKETRTEKRTDVEKEDIHYDNQSFVGSSRAVTERDSDSRDKWRPRHRMGGNSVGPGSFRTAPGFGLERGRVESSNVGFTLGRGRSSVRPPFSGPIGASHFDKNESVLGKPSLLPDTFIYPRGKLLDIYRMQKLDPSFVNIPDNLEEVPDVTCLTIIEPLAFVSPDIEEEAVLGEIWHGKITSSGVSYNSVRKARSTDNDVGDLELTNAKPSVLPTVIPEETVDIEKAANENGHQADIDSIFCDNGPKMYLDGVEVSRVREQNVPESLMGPNTDEAMSKMSRSNDVSITQEIGSAHHDVSQSIVADCTATKHPVFHTIESLVAFDTSTKLPDDLHPRCVLPSSEQCWTGHLQPLEGNINEKQFERQIQPEELSLFYRDPQGEIQGPFLGVDIISWFEQGFFGTDLPVRLADAPEEIPFQDLGEVMPHLIVKCGYSSSANLSSKVEESKFFEAKLEDNIPASVPVSASEIIYSVASDGWQPSEFDGPSAQYVQSRTSEPEGPLQLPSSEGQSFHDFVAEDEEIVFPGRPGSNGNPIGQTPMGIVSSFSSELTDPGMPILQDNRLHPLGLLWSELEGSYTRNAQSSNTPFSSGVQNQPMGPIAGRVAPYGARADSANAAGTLPDVYRRNTLLDPNFYEDAMDSHQLSRMDQDSKRFDLAEKRLSQQLQQQHLQQHNLLSPHSHLNETMLEQLQGRNSVHQQQLASQKGQDLEHLLALQMQQQRHLQLQQHQLQQQQKFHQQQLLLREQRQSEAQQVLLEQLLQSHMREPGRGQSHVDTTRSNNALDQILLKQHIQNELQQYSHHPPRHADPSLEHLFQGKFGQMTHHGDQSDLFELLSHAKHGQRQSLEQQFLPQEQLQARQLPMGLRQRMEMEEDRLIGSVWPVDETNQFLRTPAGAHRINSAGFGPLDFYQQRQRLSPEERVGHLERNLSFQDRLQRGLYDPGLLPSERSMSLPVGEPGMNLDVVNSIARAQGLDMQEPTAGQVAGFSSGVYPHLSHHPVVPNQFHASHLDAVEGHFSESNGLLQNDWMESRIQQLHLTNERQKREAEVRRTSEDPSLWMSAGTNDDSSKRLLMELLHWKSGRQATEMLDVNDGVSHEIRAPSGPYSGASSSNLSFSLLSDQEAGLSHPFAVGSYGSNSGGPSLVHIGNEISSGLESGERLLLRSNSGALNEGDSFFSGVNETPQATHTNPNMMAKPSVERDFLDMQGIKRGLKSEGGMIQGLASDTQGLRAEQVMFAAVDRGDMPPDVISRHNSIGTAGGNAGFYNDKIGQRSPFLEEIAKDRVPAIQSKRPENILLKRPPVSQTSSSQEGLSDPASDPVIRGKNPPSMLPSEGRRRDTGGNSADQVSDIMPSGKKDLRFRHTPSLGDTDVSETSFSDMLKSNAKKAALPDGQAAALDSSDGTQGGKSGKKKGKKGKQIDPALLGFKVTSNRIMMGEIQHIDE</sequence>
<dbReference type="InterPro" id="IPR035445">
    <property type="entry name" value="GYF-like_dom_sf"/>
</dbReference>
<feature type="compositionally biased region" description="Low complexity" evidence="1">
    <location>
        <begin position="11"/>
        <end position="25"/>
    </location>
</feature>
<feature type="compositionally biased region" description="Basic and acidic residues" evidence="1">
    <location>
        <begin position="180"/>
        <end position="205"/>
    </location>
</feature>
<name>A0ABC8TR23_9AQUA</name>
<dbReference type="SUPFAM" id="SSF55277">
    <property type="entry name" value="GYF domain"/>
    <property type="match status" value="1"/>
</dbReference>
<comment type="caution">
    <text evidence="3">The sequence shown here is derived from an EMBL/GenBank/DDBJ whole genome shotgun (WGS) entry which is preliminary data.</text>
</comment>
<gene>
    <name evidence="3" type="ORF">ILEXP_LOCUS41540</name>
</gene>
<dbReference type="PANTHER" id="PTHR46992:SF1">
    <property type="entry name" value="GYF DOMAIN-CONTAINING PROTEIN"/>
    <property type="match status" value="1"/>
</dbReference>
<dbReference type="Gene3D" id="3.30.1490.40">
    <property type="match status" value="1"/>
</dbReference>
<dbReference type="PANTHER" id="PTHR46992">
    <property type="entry name" value="GYF DOMAIN-CONTAINING PROTEIN"/>
    <property type="match status" value="1"/>
</dbReference>
<dbReference type="Proteomes" id="UP001642360">
    <property type="component" value="Unassembled WGS sequence"/>
</dbReference>
<feature type="region of interest" description="Disordered" evidence="1">
    <location>
        <begin position="1"/>
        <end position="33"/>
    </location>
</feature>
<dbReference type="EMBL" id="CAUOFW020005869">
    <property type="protein sequence ID" value="CAK9171921.1"/>
    <property type="molecule type" value="Genomic_DNA"/>
</dbReference>
<feature type="region of interest" description="Disordered" evidence="1">
    <location>
        <begin position="180"/>
        <end position="244"/>
    </location>
</feature>
<evidence type="ECO:0000259" key="2">
    <source>
        <dbReference type="PROSITE" id="PS50829"/>
    </source>
</evidence>
<dbReference type="InterPro" id="IPR003169">
    <property type="entry name" value="GYF"/>
</dbReference>
<feature type="compositionally biased region" description="Polar residues" evidence="1">
    <location>
        <begin position="206"/>
        <end position="216"/>
    </location>
</feature>
<feature type="domain" description="GYF" evidence="2">
    <location>
        <begin position="556"/>
        <end position="607"/>
    </location>
</feature>